<organism evidence="1 2">
    <name type="scientific">Deinococcus roseus</name>
    <dbReference type="NCBI Taxonomy" id="392414"/>
    <lineage>
        <taxon>Bacteria</taxon>
        <taxon>Thermotogati</taxon>
        <taxon>Deinococcota</taxon>
        <taxon>Deinococci</taxon>
        <taxon>Deinococcales</taxon>
        <taxon>Deinococcaceae</taxon>
        <taxon>Deinococcus</taxon>
    </lineage>
</organism>
<name>A0ABQ2D117_9DEIO</name>
<reference evidence="2" key="1">
    <citation type="journal article" date="2019" name="Int. J. Syst. Evol. Microbiol.">
        <title>The Global Catalogue of Microorganisms (GCM) 10K type strain sequencing project: providing services to taxonomists for standard genome sequencing and annotation.</title>
        <authorList>
            <consortium name="The Broad Institute Genomics Platform"/>
            <consortium name="The Broad Institute Genome Sequencing Center for Infectious Disease"/>
            <person name="Wu L."/>
            <person name="Ma J."/>
        </authorList>
    </citation>
    <scope>NUCLEOTIDE SEQUENCE [LARGE SCALE GENOMIC DNA]</scope>
    <source>
        <strain evidence="2">JCM 14370</strain>
    </source>
</reference>
<evidence type="ECO:0000313" key="2">
    <source>
        <dbReference type="Proteomes" id="UP000632222"/>
    </source>
</evidence>
<keyword evidence="2" id="KW-1185">Reference proteome</keyword>
<protein>
    <recommendedName>
        <fullName evidence="3">Response regulatory domain-containing protein</fullName>
    </recommendedName>
</protein>
<evidence type="ECO:0000313" key="1">
    <source>
        <dbReference type="EMBL" id="GGJ35824.1"/>
    </source>
</evidence>
<dbReference type="RefSeq" id="WP_229684740.1">
    <property type="nucleotide sequence ID" value="NZ_BMOD01000007.1"/>
</dbReference>
<proteinExistence type="predicted"/>
<sequence>MPTDQAQTPDLSLLQPLHVVLVSRTSDSLRHKLVRNRMFGSQIVVDAYPDLAAFFAAPTGQLDLLMLDLTSAHDFHCEQLQALHLSQPQLPIYGYTLSETSSQPPLPFLTHLRNPSMHSLYQTLQEEVRKLLHPPSAAVELRIVPVQEPQPNQPSSGRPAALDPVLPAENRNRTLLPSKRKVPPMSAMSRSLQAALRGIEGATAVAIVDYHNARMLGSAGGGINLELACAGNTEVVRAKMRVMDRLGIQGSIEDMLITLDTQYHIIYLVPGMSLFLYLVLQKDQANLALARYKLKALGAELRV</sequence>
<comment type="caution">
    <text evidence="1">The sequence shown here is derived from an EMBL/GenBank/DDBJ whole genome shotgun (WGS) entry which is preliminary data.</text>
</comment>
<accession>A0ABQ2D117</accession>
<dbReference type="Proteomes" id="UP000632222">
    <property type="component" value="Unassembled WGS sequence"/>
</dbReference>
<evidence type="ECO:0008006" key="3">
    <source>
        <dbReference type="Google" id="ProtNLM"/>
    </source>
</evidence>
<dbReference type="EMBL" id="BMOD01000007">
    <property type="protein sequence ID" value="GGJ35824.1"/>
    <property type="molecule type" value="Genomic_DNA"/>
</dbReference>
<gene>
    <name evidence="1" type="ORF">GCM10008938_22470</name>
</gene>